<dbReference type="Proteomes" id="UP000007177">
    <property type="component" value="Chromosome"/>
</dbReference>
<keyword evidence="3 6" id="KW-0812">Transmembrane</keyword>
<protein>
    <submittedName>
        <fullName evidence="7">Cobalt/nickel ABC transport system substrate binding protein CbiQ2</fullName>
    </submittedName>
</protein>
<dbReference type="EMBL" id="CP002987">
    <property type="protein sequence ID" value="AFA48234.1"/>
    <property type="molecule type" value="Genomic_DNA"/>
</dbReference>
<feature type="transmembrane region" description="Helical" evidence="6">
    <location>
        <begin position="239"/>
        <end position="261"/>
    </location>
</feature>
<proteinExistence type="predicted"/>
<evidence type="ECO:0000313" key="7">
    <source>
        <dbReference type="EMBL" id="AFA48234.1"/>
    </source>
</evidence>
<feature type="transmembrane region" description="Helical" evidence="6">
    <location>
        <begin position="108"/>
        <end position="135"/>
    </location>
</feature>
<keyword evidence="8" id="KW-1185">Reference proteome</keyword>
<dbReference type="PANTHER" id="PTHR34857:SF2">
    <property type="entry name" value="SLL0384 PROTEIN"/>
    <property type="match status" value="1"/>
</dbReference>
<dbReference type="InterPro" id="IPR003339">
    <property type="entry name" value="ABC/ECF_trnsptr_transmembrane"/>
</dbReference>
<feature type="transmembrane region" description="Helical" evidence="6">
    <location>
        <begin position="37"/>
        <end position="67"/>
    </location>
</feature>
<dbReference type="KEGG" id="awo:Awo_c14510"/>
<dbReference type="CDD" id="cd16914">
    <property type="entry name" value="EcfT"/>
    <property type="match status" value="1"/>
</dbReference>
<dbReference type="GO" id="GO:0006824">
    <property type="term" value="P:cobalt ion transport"/>
    <property type="evidence" value="ECO:0007669"/>
    <property type="project" value="InterPro"/>
</dbReference>
<dbReference type="AlphaFoldDB" id="H6LFU6"/>
<evidence type="ECO:0000256" key="6">
    <source>
        <dbReference type="SAM" id="Phobius"/>
    </source>
</evidence>
<name>H6LFU6_ACEWD</name>
<evidence type="ECO:0000313" key="8">
    <source>
        <dbReference type="Proteomes" id="UP000007177"/>
    </source>
</evidence>
<accession>H6LFU6</accession>
<comment type="subcellular location">
    <subcellularLocation>
        <location evidence="1">Cell membrane</location>
        <topology evidence="1">Multi-pass membrane protein</topology>
    </subcellularLocation>
</comment>
<evidence type="ECO:0000256" key="4">
    <source>
        <dbReference type="ARBA" id="ARBA00022989"/>
    </source>
</evidence>
<dbReference type="STRING" id="931626.Awo_c14510"/>
<organism evidence="7 8">
    <name type="scientific">Acetobacterium woodii (strain ATCC 29683 / DSM 1030 / JCM 2381 / KCTC 1655 / WB1)</name>
    <dbReference type="NCBI Taxonomy" id="931626"/>
    <lineage>
        <taxon>Bacteria</taxon>
        <taxon>Bacillati</taxon>
        <taxon>Bacillota</taxon>
        <taxon>Clostridia</taxon>
        <taxon>Eubacteriales</taxon>
        <taxon>Eubacteriaceae</taxon>
        <taxon>Acetobacterium</taxon>
    </lineage>
</organism>
<dbReference type="NCBIfam" id="TIGR02454">
    <property type="entry name" value="ECF_T_CbiQ"/>
    <property type="match status" value="1"/>
</dbReference>
<dbReference type="Pfam" id="PF02361">
    <property type="entry name" value="CbiQ"/>
    <property type="match status" value="1"/>
</dbReference>
<reference evidence="7 8" key="2">
    <citation type="journal article" date="2012" name="PLoS ONE">
        <title>An ancient pathway combining carbon dioxide fixation with the generation and utilization of a sodium ion gradient for ATP synthesis.</title>
        <authorList>
            <person name="Poehlein A."/>
            <person name="Schmidt S."/>
            <person name="Kaster A.K."/>
            <person name="Goenrich M."/>
            <person name="Vollmers J."/>
            <person name="Thurmer A."/>
            <person name="Bertsch J."/>
            <person name="Schuchmann K."/>
            <person name="Voigt B."/>
            <person name="Hecker M."/>
            <person name="Daniel R."/>
            <person name="Thauer R.K."/>
            <person name="Gottschalk G."/>
            <person name="Muller V."/>
        </authorList>
    </citation>
    <scope>NUCLEOTIDE SEQUENCE [LARGE SCALE GENOMIC DNA]</scope>
    <source>
        <strain evidence="8">ATCC 29683 / DSM 1030 / JCM 2381 / KCTC 1655 / WB1</strain>
    </source>
</reference>
<evidence type="ECO:0000256" key="3">
    <source>
        <dbReference type="ARBA" id="ARBA00022692"/>
    </source>
</evidence>
<keyword evidence="5 6" id="KW-0472">Membrane</keyword>
<dbReference type="InterPro" id="IPR051611">
    <property type="entry name" value="ECF_transporter_component"/>
</dbReference>
<evidence type="ECO:0000256" key="2">
    <source>
        <dbReference type="ARBA" id="ARBA00022475"/>
    </source>
</evidence>
<keyword evidence="4 6" id="KW-1133">Transmembrane helix</keyword>
<keyword evidence="2" id="KW-1003">Cell membrane</keyword>
<dbReference type="PANTHER" id="PTHR34857">
    <property type="entry name" value="SLL0384 PROTEIN"/>
    <property type="match status" value="1"/>
</dbReference>
<evidence type="ECO:0000256" key="5">
    <source>
        <dbReference type="ARBA" id="ARBA00023136"/>
    </source>
</evidence>
<gene>
    <name evidence="7" type="primary">cbiQ2</name>
    <name evidence="7" type="ordered locus">Awo_c14510</name>
</gene>
<reference evidence="8" key="1">
    <citation type="submission" date="2011-07" db="EMBL/GenBank/DDBJ databases">
        <title>Complete genome sequence of Acetobacterium woodii.</title>
        <authorList>
            <person name="Poehlein A."/>
            <person name="Schmidt S."/>
            <person name="Kaster A.-K."/>
            <person name="Goenrich M."/>
            <person name="Vollmers J."/>
            <person name="Thuermer A."/>
            <person name="Gottschalk G."/>
            <person name="Thauer R.K."/>
            <person name="Daniel R."/>
            <person name="Mueller V."/>
        </authorList>
    </citation>
    <scope>NUCLEOTIDE SEQUENCE [LARGE SCALE GENOMIC DNA]</scope>
    <source>
        <strain evidence="8">ATCC 29683 / DSM 1030 / JCM 2381 / KCTC 1655 / WB1</strain>
    </source>
</reference>
<dbReference type="GO" id="GO:0043190">
    <property type="term" value="C:ATP-binding cassette (ABC) transporter complex"/>
    <property type="evidence" value="ECO:0007669"/>
    <property type="project" value="InterPro"/>
</dbReference>
<sequence length="265" mass="30033">MSTITDSMNTINSLEEMAEGNTIIHHLHPMVKLITTILYLVLVISFDPYNITGLMVFAFYPVILMALSEIPYKPLLKRMLVALPFSFFAGLSNIIFDQKLAMMIGTIPVSYGVISFTTIIVKTVFTVMAVLILIATTSLPQISYQLLAIKVPKIIVEQIMLTYRYISVLLEQVSNMYTAYILRAPDAKGIKMKDMGIFVGQLLLKSFDRAENIYYAMKCRGYDGNYLYAKPNKINQIDWTYLLVVGVVLLLMRFFNLSQIIGSFL</sequence>
<dbReference type="OrthoDB" id="8585740at2"/>
<evidence type="ECO:0000256" key="1">
    <source>
        <dbReference type="ARBA" id="ARBA00004651"/>
    </source>
</evidence>
<dbReference type="HOGENOM" id="CLU_056469_1_2_9"/>
<dbReference type="InterPro" id="IPR012809">
    <property type="entry name" value="ECF_CbiQ"/>
</dbReference>
<dbReference type="eggNOG" id="COG0619">
    <property type="taxonomic scope" value="Bacteria"/>
</dbReference>
<feature type="transmembrane region" description="Helical" evidence="6">
    <location>
        <begin position="79"/>
        <end position="96"/>
    </location>
</feature>